<sequence>DIIAQRRRAISALPAGAAGAPASPTPPPQGQGGSRGAQGQLQRLRETSMDQLRRLKSSAAVPTGALDLDPEAAAAGGFSEAAAAAGEEYAAQESSPTLAMRRSGTALTAASSPAEGSAFWLGLFAGDSSTSLEQIPISGRPKWVRYEWVQCPTAVPARFEQESFSAPPRTLR</sequence>
<organism evidence="2 3">
    <name type="scientific">Prorocentrum cordatum</name>
    <dbReference type="NCBI Taxonomy" id="2364126"/>
    <lineage>
        <taxon>Eukaryota</taxon>
        <taxon>Sar</taxon>
        <taxon>Alveolata</taxon>
        <taxon>Dinophyceae</taxon>
        <taxon>Prorocentrales</taxon>
        <taxon>Prorocentraceae</taxon>
        <taxon>Prorocentrum</taxon>
    </lineage>
</organism>
<evidence type="ECO:0000313" key="3">
    <source>
        <dbReference type="Proteomes" id="UP001189429"/>
    </source>
</evidence>
<dbReference type="EMBL" id="CAUYUJ010008804">
    <property type="protein sequence ID" value="CAK0825013.1"/>
    <property type="molecule type" value="Genomic_DNA"/>
</dbReference>
<dbReference type="Proteomes" id="UP001189429">
    <property type="component" value="Unassembled WGS sequence"/>
</dbReference>
<evidence type="ECO:0000256" key="1">
    <source>
        <dbReference type="SAM" id="MobiDB-lite"/>
    </source>
</evidence>
<feature type="region of interest" description="Disordered" evidence="1">
    <location>
        <begin position="10"/>
        <end position="48"/>
    </location>
</feature>
<gene>
    <name evidence="2" type="ORF">PCOR1329_LOCUS25257</name>
</gene>
<proteinExistence type="predicted"/>
<name>A0ABN9S1M9_9DINO</name>
<protein>
    <submittedName>
        <fullName evidence="2">Uncharacterized protein</fullName>
    </submittedName>
</protein>
<feature type="non-terminal residue" evidence="2">
    <location>
        <position position="172"/>
    </location>
</feature>
<feature type="non-terminal residue" evidence="2">
    <location>
        <position position="1"/>
    </location>
</feature>
<reference evidence="2" key="1">
    <citation type="submission" date="2023-10" db="EMBL/GenBank/DDBJ databases">
        <authorList>
            <person name="Chen Y."/>
            <person name="Shah S."/>
            <person name="Dougan E. K."/>
            <person name="Thang M."/>
            <person name="Chan C."/>
        </authorList>
    </citation>
    <scope>NUCLEOTIDE SEQUENCE [LARGE SCALE GENOMIC DNA]</scope>
</reference>
<comment type="caution">
    <text evidence="2">The sequence shown here is derived from an EMBL/GenBank/DDBJ whole genome shotgun (WGS) entry which is preliminary data.</text>
</comment>
<feature type="compositionally biased region" description="Low complexity" evidence="1">
    <location>
        <begin position="11"/>
        <end position="22"/>
    </location>
</feature>
<evidence type="ECO:0000313" key="2">
    <source>
        <dbReference type="EMBL" id="CAK0825013.1"/>
    </source>
</evidence>
<keyword evidence="3" id="KW-1185">Reference proteome</keyword>
<accession>A0ABN9S1M9</accession>